<dbReference type="PANTHER" id="PTHR46030">
    <property type="entry name" value="ALPHA-KETOGLUTARATE-DEPENDENT DIOXYGENASE ALKB HOMOLOG 6"/>
    <property type="match status" value="1"/>
</dbReference>
<dbReference type="eggNOG" id="KOG3200">
    <property type="taxonomic scope" value="Eukaryota"/>
</dbReference>
<organism evidence="10">
    <name type="scientific">Rhodnius prolixus</name>
    <name type="common">Triatomid bug</name>
    <dbReference type="NCBI Taxonomy" id="13249"/>
    <lineage>
        <taxon>Eukaryota</taxon>
        <taxon>Metazoa</taxon>
        <taxon>Ecdysozoa</taxon>
        <taxon>Arthropoda</taxon>
        <taxon>Hexapoda</taxon>
        <taxon>Insecta</taxon>
        <taxon>Pterygota</taxon>
        <taxon>Neoptera</taxon>
        <taxon>Paraneoptera</taxon>
        <taxon>Hemiptera</taxon>
        <taxon>Heteroptera</taxon>
        <taxon>Panheteroptera</taxon>
        <taxon>Cimicomorpha</taxon>
        <taxon>Reduviidae</taxon>
        <taxon>Triatominae</taxon>
        <taxon>Rhodnius</taxon>
    </lineage>
</organism>
<keyword evidence="7" id="KW-0408">Iron</keyword>
<dbReference type="GO" id="GO:0046872">
    <property type="term" value="F:metal ion binding"/>
    <property type="evidence" value="ECO:0007669"/>
    <property type="project" value="UniProtKB-KW"/>
</dbReference>
<evidence type="ECO:0000313" key="12">
    <source>
        <dbReference type="Proteomes" id="UP000015103"/>
    </source>
</evidence>
<dbReference type="AlphaFoldDB" id="R4G890"/>
<comment type="subcellular location">
    <subcellularLocation>
        <location evidence="2">Nucleus</location>
    </subcellularLocation>
</comment>
<dbReference type="InterPro" id="IPR005123">
    <property type="entry name" value="Oxoglu/Fe-dep_dioxygenase_dom"/>
</dbReference>
<dbReference type="FunCoup" id="R4G890">
    <property type="interactions" value="470"/>
</dbReference>
<evidence type="ECO:0000256" key="4">
    <source>
        <dbReference type="ARBA" id="ARBA00022723"/>
    </source>
</evidence>
<dbReference type="GO" id="GO:0051213">
    <property type="term" value="F:dioxygenase activity"/>
    <property type="evidence" value="ECO:0007669"/>
    <property type="project" value="UniProtKB-KW"/>
</dbReference>
<dbReference type="SUPFAM" id="SSF51197">
    <property type="entry name" value="Clavaminate synthase-like"/>
    <property type="match status" value="1"/>
</dbReference>
<accession>R4G890</accession>
<dbReference type="GO" id="GO:0005634">
    <property type="term" value="C:nucleus"/>
    <property type="evidence" value="ECO:0007669"/>
    <property type="project" value="UniProtKB-SubCell"/>
</dbReference>
<keyword evidence="4" id="KW-0479">Metal-binding</keyword>
<dbReference type="Gene3D" id="2.60.120.590">
    <property type="entry name" value="Alpha-ketoglutarate-dependent dioxygenase AlkB-like"/>
    <property type="match status" value="1"/>
</dbReference>
<keyword evidence="5" id="KW-0223">Dioxygenase</keyword>
<evidence type="ECO:0000256" key="5">
    <source>
        <dbReference type="ARBA" id="ARBA00022964"/>
    </source>
</evidence>
<dbReference type="HOGENOM" id="CLU_059836_1_1_1"/>
<sequence length="225" mass="25911">MDLSQYEISQAPPKILYIPDFITEFEEDYIINKVNNAPKPKWTQLRNRRLQNWGGSPQPNGMIVEAIPQWLQVFINKVNDLKLYDEGNLKANHVLINEYLPGQGIMPHVDGPLFYPAILTITCGSHTILNFQKQMKDDEEAALAEANSVSFLLERRSMVAVMGSMYTDYFHSIEEKVEDKLDHSVSNINKTKFNIGDVLKRDTRISLTIRHVLKTSKIKLNIFFK</sequence>
<dbReference type="InterPro" id="IPR032862">
    <property type="entry name" value="ALKBH6"/>
</dbReference>
<dbReference type="OMA" id="KSPKTKW"/>
<evidence type="ECO:0000256" key="8">
    <source>
        <dbReference type="ARBA" id="ARBA00023242"/>
    </source>
</evidence>
<evidence type="ECO:0000313" key="11">
    <source>
        <dbReference type="EnsemblMetazoa" id="RPRC005925-PA"/>
    </source>
</evidence>
<dbReference type="PANTHER" id="PTHR46030:SF1">
    <property type="entry name" value="ALPHA-KETOGLUTARATE-DEPENDENT DIOXYGENASE ALKB HOMOLOG 6"/>
    <property type="match status" value="1"/>
</dbReference>
<dbReference type="EnsemblMetazoa" id="RPRC005925-RA">
    <property type="protein sequence ID" value="RPRC005925-PA"/>
    <property type="gene ID" value="RPRC005925"/>
</dbReference>
<proteinExistence type="evidence at transcript level"/>
<dbReference type="Pfam" id="PF13532">
    <property type="entry name" value="2OG-FeII_Oxy_2"/>
    <property type="match status" value="1"/>
</dbReference>
<name>R4G890_RHOPR</name>
<dbReference type="InterPro" id="IPR027450">
    <property type="entry name" value="AlkB-like"/>
</dbReference>
<keyword evidence="12" id="KW-1185">Reference proteome</keyword>
<dbReference type="EMBL" id="ACPB03017117">
    <property type="status" value="NOT_ANNOTATED_CDS"/>
    <property type="molecule type" value="Genomic_DNA"/>
</dbReference>
<keyword evidence="6" id="KW-0560">Oxidoreductase</keyword>
<feature type="domain" description="Fe2OG dioxygenase" evidence="9">
    <location>
        <begin position="90"/>
        <end position="213"/>
    </location>
</feature>
<dbReference type="STRING" id="13249.R4G890"/>
<dbReference type="InterPro" id="IPR037151">
    <property type="entry name" value="AlkB-like_sf"/>
</dbReference>
<evidence type="ECO:0000256" key="2">
    <source>
        <dbReference type="ARBA" id="ARBA00004123"/>
    </source>
</evidence>
<dbReference type="EMBL" id="GAHY01001387">
    <property type="protein sequence ID" value="JAA76123.1"/>
    <property type="molecule type" value="mRNA"/>
</dbReference>
<evidence type="ECO:0000256" key="6">
    <source>
        <dbReference type="ARBA" id="ARBA00023002"/>
    </source>
</evidence>
<reference evidence="12" key="2">
    <citation type="submission" date="2015-04" db="EMBL/GenBank/DDBJ databases">
        <authorList>
            <person name="Wilson R.K."/>
            <person name="Warren W."/>
            <person name="Dotson E."/>
            <person name="Oliveira P.L."/>
        </authorList>
    </citation>
    <scope>NUCLEOTIDE SEQUENCE</scope>
</reference>
<dbReference type="InParanoid" id="R4G890"/>
<dbReference type="PROSITE" id="PS51471">
    <property type="entry name" value="FE2OG_OXY"/>
    <property type="match status" value="1"/>
</dbReference>
<reference evidence="11" key="3">
    <citation type="submission" date="2015-05" db="UniProtKB">
        <authorList>
            <consortium name="EnsemblMetazoa"/>
        </authorList>
    </citation>
    <scope>IDENTIFICATION</scope>
</reference>
<evidence type="ECO:0000256" key="7">
    <source>
        <dbReference type="ARBA" id="ARBA00023004"/>
    </source>
</evidence>
<dbReference type="VEuPathDB" id="VectorBase:RPRC005925"/>
<evidence type="ECO:0000259" key="9">
    <source>
        <dbReference type="PROSITE" id="PS51471"/>
    </source>
</evidence>
<keyword evidence="8" id="KW-0539">Nucleus</keyword>
<evidence type="ECO:0000313" key="10">
    <source>
        <dbReference type="EMBL" id="JAA76123.1"/>
    </source>
</evidence>
<evidence type="ECO:0000256" key="3">
    <source>
        <dbReference type="ARBA" id="ARBA00007879"/>
    </source>
</evidence>
<comment type="similarity">
    <text evidence="3">Belongs to the alkB family.</text>
</comment>
<reference evidence="10" key="1">
    <citation type="submission" date="2013-04" db="EMBL/GenBank/DDBJ databases">
        <title>An insight into the transcriptome of the digestive tract of the blood sucking bug, Rhodnius prolixus.</title>
        <authorList>
            <person name="Ribeiro J.M.C."/>
            <person name="Genta F.A."/>
            <person name="Sorgine M.H.F."/>
            <person name="Paiva-Silva G.O."/>
            <person name="Majerowicz D."/>
            <person name="Medeiros M."/>
            <person name="Koerich L."/>
            <person name="Terra W.R."/>
            <person name="Ferreira C."/>
            <person name="Pimentel A.C."/>
            <person name="Bisch P.M."/>
            <person name="Diniz M.M.P."/>
            <person name="Nascimento R."/>
            <person name="Salmon D."/>
            <person name="Silber A.M."/>
            <person name="Alves M."/>
            <person name="Oliveira M.F."/>
            <person name="Gondim K.C."/>
            <person name="Silva Neto M.A.C."/>
            <person name="Atella G.C."/>
            <person name="Araujo H."/>
            <person name="Dias F.S."/>
            <person name="Polycarpo C.R."/>
            <person name="Fampa P."/>
            <person name="Melo A.C."/>
            <person name="Tanaka A.S."/>
            <person name="Balczun C."/>
            <person name="Oliveira J.H.M."/>
            <person name="Goncalves R."/>
            <person name="Lazoski C."/>
            <person name="Pereira M.A."/>
            <person name="Rivera-Pomar R."/>
            <person name="Diambra L."/>
            <person name="Schaub G.A."/>
            <person name="Garcia E.S."/>
            <person name="Azambuja P."/>
            <person name="Braz G.R.C."/>
            <person name="Oliveira P.L."/>
        </authorList>
    </citation>
    <scope>NUCLEOTIDE SEQUENCE</scope>
</reference>
<evidence type="ECO:0000256" key="1">
    <source>
        <dbReference type="ARBA" id="ARBA00001954"/>
    </source>
</evidence>
<comment type="cofactor">
    <cofactor evidence="1">
        <name>Fe(2+)</name>
        <dbReference type="ChEBI" id="CHEBI:29033"/>
    </cofactor>
</comment>
<dbReference type="Proteomes" id="UP000015103">
    <property type="component" value="Unassembled WGS sequence"/>
</dbReference>
<protein>
    <submittedName>
        <fullName evidence="10 11">Putative alkb</fullName>
    </submittedName>
</protein>